<evidence type="ECO:0000256" key="1">
    <source>
        <dbReference type="ARBA" id="ARBA00004196"/>
    </source>
</evidence>
<reference evidence="8" key="1">
    <citation type="journal article" date="2019" name="Int. J. Syst. Evol. Microbiol.">
        <title>The Global Catalogue of Microorganisms (GCM) 10K type strain sequencing project: providing services to taxonomists for standard genome sequencing and annotation.</title>
        <authorList>
            <consortium name="The Broad Institute Genomics Platform"/>
            <consortium name="The Broad Institute Genome Sequencing Center for Infectious Disease"/>
            <person name="Wu L."/>
            <person name="Ma J."/>
        </authorList>
    </citation>
    <scope>NUCLEOTIDE SEQUENCE [LARGE SCALE GENOMIC DNA]</scope>
    <source>
        <strain evidence="8">JCM 16918</strain>
    </source>
</reference>
<keyword evidence="8" id="KW-1185">Reference proteome</keyword>
<feature type="signal peptide" evidence="5">
    <location>
        <begin position="1"/>
        <end position="31"/>
    </location>
</feature>
<protein>
    <submittedName>
        <fullName evidence="7">Fe(3+)-citrate-binding protein YfmC</fullName>
    </submittedName>
</protein>
<dbReference type="RefSeq" id="WP_189056497.1">
    <property type="nucleotide sequence ID" value="NZ_BMOR01000007.1"/>
</dbReference>
<dbReference type="SUPFAM" id="SSF53807">
    <property type="entry name" value="Helical backbone' metal receptor"/>
    <property type="match status" value="1"/>
</dbReference>
<proteinExistence type="inferred from homology"/>
<evidence type="ECO:0000313" key="8">
    <source>
        <dbReference type="Proteomes" id="UP000645517"/>
    </source>
</evidence>
<keyword evidence="4 5" id="KW-0732">Signal</keyword>
<comment type="subcellular location">
    <subcellularLocation>
        <location evidence="1">Cell envelope</location>
    </subcellularLocation>
</comment>
<evidence type="ECO:0000259" key="6">
    <source>
        <dbReference type="PROSITE" id="PS50983"/>
    </source>
</evidence>
<dbReference type="PROSITE" id="PS50983">
    <property type="entry name" value="FE_B12_PBP"/>
    <property type="match status" value="1"/>
</dbReference>
<dbReference type="PANTHER" id="PTHR30532">
    <property type="entry name" value="IRON III DICITRATE-BINDING PERIPLASMIC PROTEIN"/>
    <property type="match status" value="1"/>
</dbReference>
<evidence type="ECO:0000256" key="3">
    <source>
        <dbReference type="ARBA" id="ARBA00022448"/>
    </source>
</evidence>
<comment type="similarity">
    <text evidence="2">Belongs to the bacterial solute-binding protein 8 family.</text>
</comment>
<dbReference type="InterPro" id="IPR002491">
    <property type="entry name" value="ABC_transptr_periplasmic_BD"/>
</dbReference>
<gene>
    <name evidence="7" type="primary">yfmC</name>
    <name evidence="7" type="ORF">GCM10010842_20440</name>
</gene>
<dbReference type="Gene3D" id="3.40.50.1980">
    <property type="entry name" value="Nitrogenase molybdenum iron protein domain"/>
    <property type="match status" value="2"/>
</dbReference>
<evidence type="ECO:0000256" key="2">
    <source>
        <dbReference type="ARBA" id="ARBA00008814"/>
    </source>
</evidence>
<evidence type="ECO:0000256" key="5">
    <source>
        <dbReference type="SAM" id="SignalP"/>
    </source>
</evidence>
<keyword evidence="3" id="KW-0813">Transport</keyword>
<dbReference type="InterPro" id="IPR051313">
    <property type="entry name" value="Bact_iron-sidero_bind"/>
</dbReference>
<dbReference type="Proteomes" id="UP000645517">
    <property type="component" value="Unassembled WGS sequence"/>
</dbReference>
<comment type="caution">
    <text evidence="7">The sequence shown here is derived from an EMBL/GenBank/DDBJ whole genome shotgun (WGS) entry which is preliminary data.</text>
</comment>
<dbReference type="Pfam" id="PF01497">
    <property type="entry name" value="Peripla_BP_2"/>
    <property type="match status" value="1"/>
</dbReference>
<feature type="domain" description="Fe/B12 periplasmic-binding" evidence="6">
    <location>
        <begin position="51"/>
        <end position="313"/>
    </location>
</feature>
<evidence type="ECO:0000313" key="7">
    <source>
        <dbReference type="EMBL" id="GGN38007.1"/>
    </source>
</evidence>
<dbReference type="EMBL" id="BMOR01000007">
    <property type="protein sequence ID" value="GGN38007.1"/>
    <property type="molecule type" value="Genomic_DNA"/>
</dbReference>
<accession>A0ABQ2J2Y0</accession>
<sequence>MNHRTLNDKTLATLTRTTLTLATLLPAPALAAPVTVQHDRGTLTLPAPAKRVVALEYSFVDTLLALGVKPVGAALGTQGGDRGAPPYLKPRVGGVVTTGSRAQPSLEGIAGLRPDLILADSLVHTDTVPALGRVAPTAAFPSRRADLDQLNEQTLLIGRLVGREAAAKQLLADQRSLIAKARAFTKKNAPAFVAGVVTPTSFTAHTAGSFAGSFLEAVGRKNQLPVKDGQTQYELSLEGLVALQPQTLVLFTAPDETPVTAAWAKNPLWQKLPAVKRGRVYEFNRDDWTRGRGPTALKLMVAQTIESRFLQDAAPGSAFTYQP</sequence>
<name>A0ABQ2J2Y0_9DEIO</name>
<dbReference type="CDD" id="cd01146">
    <property type="entry name" value="FhuD"/>
    <property type="match status" value="1"/>
</dbReference>
<evidence type="ECO:0000256" key="4">
    <source>
        <dbReference type="ARBA" id="ARBA00022729"/>
    </source>
</evidence>
<feature type="chain" id="PRO_5045826512" evidence="5">
    <location>
        <begin position="32"/>
        <end position="323"/>
    </location>
</feature>
<dbReference type="PANTHER" id="PTHR30532:SF1">
    <property type="entry name" value="IRON(3+)-HYDROXAMATE-BINDING PROTEIN FHUD"/>
    <property type="match status" value="1"/>
</dbReference>
<organism evidence="7 8">
    <name type="scientific">Deinococcus daejeonensis</name>
    <dbReference type="NCBI Taxonomy" id="1007098"/>
    <lineage>
        <taxon>Bacteria</taxon>
        <taxon>Thermotogati</taxon>
        <taxon>Deinococcota</taxon>
        <taxon>Deinococci</taxon>
        <taxon>Deinococcales</taxon>
        <taxon>Deinococcaceae</taxon>
        <taxon>Deinococcus</taxon>
    </lineage>
</organism>